<comment type="caution">
    <text evidence="8">The sequence shown here is derived from an EMBL/GenBank/DDBJ whole genome shotgun (WGS) entry which is preliminary data.</text>
</comment>
<dbReference type="PANTHER" id="PTHR35007:SF3">
    <property type="entry name" value="POSSIBLE CONSERVED ALANINE RICH MEMBRANE PROTEIN"/>
    <property type="match status" value="1"/>
</dbReference>
<name>A0A934MAU2_9MICO</name>
<keyword evidence="4 6" id="KW-1133">Transmembrane helix</keyword>
<comment type="subcellular location">
    <subcellularLocation>
        <location evidence="1">Cell membrane</location>
        <topology evidence="1">Multi-pass membrane protein</topology>
    </subcellularLocation>
</comment>
<evidence type="ECO:0000256" key="1">
    <source>
        <dbReference type="ARBA" id="ARBA00004651"/>
    </source>
</evidence>
<keyword evidence="3 6" id="KW-0812">Transmembrane</keyword>
<feature type="transmembrane region" description="Helical" evidence="6">
    <location>
        <begin position="6"/>
        <end position="23"/>
    </location>
</feature>
<gene>
    <name evidence="8" type="ORF">JAV76_13225</name>
</gene>
<evidence type="ECO:0000256" key="5">
    <source>
        <dbReference type="ARBA" id="ARBA00023136"/>
    </source>
</evidence>
<dbReference type="RefSeq" id="WP_198734545.1">
    <property type="nucleotide sequence ID" value="NZ_JAEINH010000013.1"/>
</dbReference>
<protein>
    <submittedName>
        <fullName evidence="8">Type II secretion system F family protein</fullName>
    </submittedName>
</protein>
<keyword evidence="9" id="KW-1185">Reference proteome</keyword>
<reference evidence="8" key="1">
    <citation type="submission" date="2020-12" db="EMBL/GenBank/DDBJ databases">
        <title>Sanguibacter suaedae sp. nov., isolated from Suaeda aralocaspica.</title>
        <authorList>
            <person name="Ma Q."/>
        </authorList>
    </citation>
    <scope>NUCLEOTIDE SEQUENCE</scope>
    <source>
        <strain evidence="8">YZGR15</strain>
    </source>
</reference>
<feature type="domain" description="Type II secretion system protein GspF" evidence="7">
    <location>
        <begin position="62"/>
        <end position="181"/>
    </location>
</feature>
<sequence>MTPVVAGVVVAVLVGVGCAPWSAGRSRASRVGVGRGARSRRVRGGQGGAAGESAVELTVVVDLLAAAIGAGAALPRSVACAGDALGGPDGAALRGVGSALLLGTDWDTAWSAAPARFRPVADALRTAWTHGAAPRDALRLAAAQVAQDARARSRTAAARLAVRLVLPLGACFLPAFVLVGLVPVLLALGSGVLGG</sequence>
<proteinExistence type="predicted"/>
<dbReference type="EMBL" id="JAEINH010000013">
    <property type="protein sequence ID" value="MBI9115975.1"/>
    <property type="molecule type" value="Genomic_DNA"/>
</dbReference>
<keyword evidence="2" id="KW-1003">Cell membrane</keyword>
<feature type="transmembrane region" description="Helical" evidence="6">
    <location>
        <begin position="160"/>
        <end position="188"/>
    </location>
</feature>
<evidence type="ECO:0000256" key="2">
    <source>
        <dbReference type="ARBA" id="ARBA00022475"/>
    </source>
</evidence>
<dbReference type="PANTHER" id="PTHR35007">
    <property type="entry name" value="INTEGRAL MEMBRANE PROTEIN-RELATED"/>
    <property type="match status" value="1"/>
</dbReference>
<evidence type="ECO:0000313" key="8">
    <source>
        <dbReference type="EMBL" id="MBI9115975.1"/>
    </source>
</evidence>
<accession>A0A934MAU2</accession>
<keyword evidence="5 6" id="KW-0472">Membrane</keyword>
<evidence type="ECO:0000256" key="6">
    <source>
        <dbReference type="SAM" id="Phobius"/>
    </source>
</evidence>
<dbReference type="GO" id="GO:0005886">
    <property type="term" value="C:plasma membrane"/>
    <property type="evidence" value="ECO:0007669"/>
    <property type="project" value="UniProtKB-SubCell"/>
</dbReference>
<organism evidence="8 9">
    <name type="scientific">Sanguibacter suaedae</name>
    <dbReference type="NCBI Taxonomy" id="2795737"/>
    <lineage>
        <taxon>Bacteria</taxon>
        <taxon>Bacillati</taxon>
        <taxon>Actinomycetota</taxon>
        <taxon>Actinomycetes</taxon>
        <taxon>Micrococcales</taxon>
        <taxon>Sanguibacteraceae</taxon>
        <taxon>Sanguibacter</taxon>
    </lineage>
</organism>
<dbReference type="Proteomes" id="UP000602087">
    <property type="component" value="Unassembled WGS sequence"/>
</dbReference>
<dbReference type="InterPro" id="IPR018076">
    <property type="entry name" value="T2SS_GspF_dom"/>
</dbReference>
<evidence type="ECO:0000256" key="4">
    <source>
        <dbReference type="ARBA" id="ARBA00022989"/>
    </source>
</evidence>
<evidence type="ECO:0000259" key="7">
    <source>
        <dbReference type="Pfam" id="PF00482"/>
    </source>
</evidence>
<evidence type="ECO:0000313" key="9">
    <source>
        <dbReference type="Proteomes" id="UP000602087"/>
    </source>
</evidence>
<dbReference type="Pfam" id="PF00482">
    <property type="entry name" value="T2SSF"/>
    <property type="match status" value="1"/>
</dbReference>
<evidence type="ECO:0000256" key="3">
    <source>
        <dbReference type="ARBA" id="ARBA00022692"/>
    </source>
</evidence>
<dbReference type="AlphaFoldDB" id="A0A934MAU2"/>